<dbReference type="SMART" id="SM00822">
    <property type="entry name" value="PKS_KR"/>
    <property type="match status" value="1"/>
</dbReference>
<dbReference type="NCBIfam" id="NF005539">
    <property type="entry name" value="PRK07201.1"/>
    <property type="match status" value="1"/>
</dbReference>
<feature type="domain" description="Ketoreductase" evidence="3">
    <location>
        <begin position="371"/>
        <end position="554"/>
    </location>
</feature>
<dbReference type="Proteomes" id="UP000011666">
    <property type="component" value="Unassembled WGS sequence"/>
</dbReference>
<dbReference type="SUPFAM" id="SSF51735">
    <property type="entry name" value="NAD(P)-binding Rossmann-fold domains"/>
    <property type="match status" value="2"/>
</dbReference>
<dbReference type="InterPro" id="IPR002347">
    <property type="entry name" value="SDR_fam"/>
</dbReference>
<dbReference type="PRINTS" id="PR00080">
    <property type="entry name" value="SDRFAMILY"/>
</dbReference>
<dbReference type="InterPro" id="IPR013120">
    <property type="entry name" value="FAR_NAD-bd"/>
</dbReference>
<dbReference type="PANTHER" id="PTHR44196:SF1">
    <property type="entry name" value="DEHYDROGENASE_REDUCTASE SDR FAMILY MEMBER 7B"/>
    <property type="match status" value="1"/>
</dbReference>
<evidence type="ECO:0000256" key="1">
    <source>
        <dbReference type="ARBA" id="ARBA00006484"/>
    </source>
</evidence>
<dbReference type="InterPro" id="IPR057326">
    <property type="entry name" value="KR_dom"/>
</dbReference>
<dbReference type="GO" id="GO:0016020">
    <property type="term" value="C:membrane"/>
    <property type="evidence" value="ECO:0007669"/>
    <property type="project" value="TreeGrafter"/>
</dbReference>
<dbReference type="CDD" id="cd05263">
    <property type="entry name" value="MupV_like_SDR_e"/>
    <property type="match status" value="1"/>
</dbReference>
<comment type="similarity">
    <text evidence="1">Belongs to the short-chain dehydrogenases/reductases (SDR) family.</text>
</comment>
<dbReference type="RefSeq" id="WP_007623338.1">
    <property type="nucleotide sequence ID" value="NZ_BANX01000028.1"/>
</dbReference>
<dbReference type="GO" id="GO:0016491">
    <property type="term" value="F:oxidoreductase activity"/>
    <property type="evidence" value="ECO:0007669"/>
    <property type="project" value="UniProtKB-KW"/>
</dbReference>
<dbReference type="CDD" id="cd05233">
    <property type="entry name" value="SDR_c"/>
    <property type="match status" value="1"/>
</dbReference>
<dbReference type="OrthoDB" id="9810734at2"/>
<dbReference type="InterPro" id="IPR036291">
    <property type="entry name" value="NAD(P)-bd_dom_sf"/>
</dbReference>
<sequence length="653" mass="70626">MTNYFLTGASGFIGRRVLDRLLEADPDATIRVLVREQSLARLAARLHAHGLDDRVIPVVGDLTSPGLGIPADAESADIDHVLHLAAIYDMDASAEAQQAANVDGTRRVVEFALANDALLHHVSSIAVAGDHRGDFTENDFDAGQGFPTPYHRTKYEAEKVVREADGLRWRVYRPGVVVGDSHTGEMDKVDGPYYFFGHLAALGRLPSAIPLPFPDLGWTNIVPVDYVADAMVALLDAEPDTDRRVFHLTDPRSNRITDMYNAIAPGFAGPRGRSVIPNRLVEPVLSAAGTGPFKVIRDLTAAQQGIPPTILDTLSLPTRFRADTTVPLLRSRGVELPDLRDYGPRLWTYWSENLDSSRHRRRDPRGPLVGRNILITGGSAGIGKATARMCVARGANVIIVARKADDLDAAVAELNATPSRDHIPPGRATAYQCDITDEESVLAMVKSVLADHGHVDVLVNNAGRSIRRATLNSVDRAHDYQRTMAVNYFGAVNLTLAILPHMVERQSGHIVNVTSIAVQSKGARFGAYAASKAALEAFGDATGAETLSDHVTFTNVRLPLTKTRMIAPTEAYDNAAGVWGVDKAASRVLHGIQHRPRRVNSALGNLAELGHHVAPRLTTRILHQEYLMIGESAASLGTTTDGNRDDNGSGTPR</sequence>
<dbReference type="eggNOG" id="COG4221">
    <property type="taxonomic scope" value="Bacteria"/>
</dbReference>
<dbReference type="PANTHER" id="PTHR44196">
    <property type="entry name" value="DEHYDROGENASE/REDUCTASE SDR FAMILY MEMBER 7B"/>
    <property type="match status" value="1"/>
</dbReference>
<name>M0QMK9_9ACTN</name>
<gene>
    <name evidence="4" type="ORF">GS4_28_01130</name>
</gene>
<dbReference type="Pfam" id="PF00106">
    <property type="entry name" value="adh_short"/>
    <property type="match status" value="1"/>
</dbReference>
<dbReference type="PRINTS" id="PR00081">
    <property type="entry name" value="GDHRDH"/>
</dbReference>
<keyword evidence="2" id="KW-0560">Oxidoreductase</keyword>
<dbReference type="PROSITE" id="PS00061">
    <property type="entry name" value="ADH_SHORT"/>
    <property type="match status" value="1"/>
</dbReference>
<dbReference type="AlphaFoldDB" id="M0QMK9"/>
<keyword evidence="5" id="KW-1185">Reference proteome</keyword>
<evidence type="ECO:0000313" key="4">
    <source>
        <dbReference type="EMBL" id="GAC69865.1"/>
    </source>
</evidence>
<accession>M0QMK9</accession>
<comment type="caution">
    <text evidence="4">The sequence shown here is derived from an EMBL/GenBank/DDBJ whole genome shotgun (WGS) entry which is preliminary data.</text>
</comment>
<evidence type="ECO:0000313" key="5">
    <source>
        <dbReference type="Proteomes" id="UP000011666"/>
    </source>
</evidence>
<evidence type="ECO:0000256" key="2">
    <source>
        <dbReference type="ARBA" id="ARBA00023002"/>
    </source>
</evidence>
<evidence type="ECO:0000259" key="3">
    <source>
        <dbReference type="SMART" id="SM00822"/>
    </source>
</evidence>
<dbReference type="EMBL" id="BANX01000028">
    <property type="protein sequence ID" value="GAC69865.1"/>
    <property type="molecule type" value="Genomic_DNA"/>
</dbReference>
<dbReference type="InterPro" id="IPR020904">
    <property type="entry name" value="Sc_DH/Rdtase_CS"/>
</dbReference>
<reference evidence="4 5" key="1">
    <citation type="submission" date="2013-01" db="EMBL/GenBank/DDBJ databases">
        <title>Whole genome shotgun sequence of Gordonia soli NBRC 108243.</title>
        <authorList>
            <person name="Isaki-Nakamura S."/>
            <person name="Hosoyama A."/>
            <person name="Tsuchikane K."/>
            <person name="Ando Y."/>
            <person name="Baba S."/>
            <person name="Ohji S."/>
            <person name="Hamada M."/>
            <person name="Tamura T."/>
            <person name="Yamazoe A."/>
            <person name="Yamazaki S."/>
            <person name="Fujita N."/>
        </authorList>
    </citation>
    <scope>NUCLEOTIDE SEQUENCE [LARGE SCALE GENOMIC DNA]</scope>
    <source>
        <strain evidence="4 5">NBRC 108243</strain>
    </source>
</reference>
<organism evidence="4 5">
    <name type="scientific">Gordonia soli NBRC 108243</name>
    <dbReference type="NCBI Taxonomy" id="1223545"/>
    <lineage>
        <taxon>Bacteria</taxon>
        <taxon>Bacillati</taxon>
        <taxon>Actinomycetota</taxon>
        <taxon>Actinomycetes</taxon>
        <taxon>Mycobacteriales</taxon>
        <taxon>Gordoniaceae</taxon>
        <taxon>Gordonia</taxon>
    </lineage>
</organism>
<proteinExistence type="inferred from homology"/>
<dbReference type="InterPro" id="IPR057313">
    <property type="entry name" value="Maqu_2507-like"/>
</dbReference>
<dbReference type="Pfam" id="PF07993">
    <property type="entry name" value="NAD_binding_4"/>
    <property type="match status" value="1"/>
</dbReference>
<protein>
    <submittedName>
        <fullName evidence="4">Putative acyl-CoA reductase</fullName>
    </submittedName>
</protein>
<dbReference type="eggNOG" id="COG3320">
    <property type="taxonomic scope" value="Bacteria"/>
</dbReference>
<dbReference type="Gene3D" id="3.40.50.720">
    <property type="entry name" value="NAD(P)-binding Rossmann-like Domain"/>
    <property type="match status" value="2"/>
</dbReference>
<dbReference type="STRING" id="1223545.GS4_28_01130"/>